<reference evidence="5 6" key="1">
    <citation type="submission" date="2016-10" db="EMBL/GenBank/DDBJ databases">
        <authorList>
            <person name="de Groot N.N."/>
        </authorList>
    </citation>
    <scope>NUCLEOTIDE SEQUENCE [LARGE SCALE GENOMIC DNA]</scope>
    <source>
        <strain evidence="5 6">DSM 43067</strain>
    </source>
</reference>
<dbReference type="EMBL" id="FOVH01000007">
    <property type="protein sequence ID" value="SFO58010.1"/>
    <property type="molecule type" value="Genomic_DNA"/>
</dbReference>
<dbReference type="FunFam" id="3.40.50.300:FF:000042">
    <property type="entry name" value="Maltose/maltodextrin ABC transporter, ATP-binding protein"/>
    <property type="match status" value="1"/>
</dbReference>
<dbReference type="SUPFAM" id="SSF52540">
    <property type="entry name" value="P-loop containing nucleoside triphosphate hydrolases"/>
    <property type="match status" value="1"/>
</dbReference>
<dbReference type="PROSITE" id="PS50893">
    <property type="entry name" value="ABC_TRANSPORTER_2"/>
    <property type="match status" value="1"/>
</dbReference>
<dbReference type="InterPro" id="IPR047641">
    <property type="entry name" value="ABC_transpr_MalK/UgpC-like"/>
</dbReference>
<protein>
    <submittedName>
        <fullName evidence="5">Putative spermidine/putrescine transport system ATP-binding protein</fullName>
    </submittedName>
</protein>
<dbReference type="GO" id="GO:1990060">
    <property type="term" value="C:maltose transport complex"/>
    <property type="evidence" value="ECO:0007669"/>
    <property type="project" value="TreeGrafter"/>
</dbReference>
<dbReference type="PANTHER" id="PTHR43875">
    <property type="entry name" value="MALTODEXTRIN IMPORT ATP-BINDING PROTEIN MSMX"/>
    <property type="match status" value="1"/>
</dbReference>
<gene>
    <name evidence="5" type="ORF">SAMN04489713_107248</name>
</gene>
<dbReference type="InterPro" id="IPR003593">
    <property type="entry name" value="AAA+_ATPase"/>
</dbReference>
<dbReference type="STRING" id="1993.SAMN04489713_107248"/>
<keyword evidence="3 5" id="KW-0067">ATP-binding</keyword>
<evidence type="ECO:0000256" key="3">
    <source>
        <dbReference type="ARBA" id="ARBA00022840"/>
    </source>
</evidence>
<dbReference type="SMART" id="SM00382">
    <property type="entry name" value="AAA"/>
    <property type="match status" value="1"/>
</dbReference>
<evidence type="ECO:0000313" key="6">
    <source>
        <dbReference type="Proteomes" id="UP000183413"/>
    </source>
</evidence>
<dbReference type="GO" id="GO:0015423">
    <property type="term" value="F:ABC-type maltose transporter activity"/>
    <property type="evidence" value="ECO:0007669"/>
    <property type="project" value="TreeGrafter"/>
</dbReference>
<dbReference type="InterPro" id="IPR013611">
    <property type="entry name" value="Transp-assoc_OB_typ2"/>
</dbReference>
<dbReference type="InParanoid" id="A0A1I5ICL8"/>
<dbReference type="Gene3D" id="3.40.50.300">
    <property type="entry name" value="P-loop containing nucleotide triphosphate hydrolases"/>
    <property type="match status" value="1"/>
</dbReference>
<proteinExistence type="predicted"/>
<dbReference type="GO" id="GO:0055052">
    <property type="term" value="C:ATP-binding cassette (ABC) transporter complex, substrate-binding subunit-containing"/>
    <property type="evidence" value="ECO:0007669"/>
    <property type="project" value="TreeGrafter"/>
</dbReference>
<dbReference type="InterPro" id="IPR027417">
    <property type="entry name" value="P-loop_NTPase"/>
</dbReference>
<dbReference type="PROSITE" id="PS00211">
    <property type="entry name" value="ABC_TRANSPORTER_1"/>
    <property type="match status" value="1"/>
</dbReference>
<dbReference type="Pfam" id="PF00005">
    <property type="entry name" value="ABC_tran"/>
    <property type="match status" value="1"/>
</dbReference>
<dbReference type="InterPro" id="IPR008995">
    <property type="entry name" value="Mo/tungstate-bd_C_term_dom"/>
</dbReference>
<organism evidence="5 6">
    <name type="scientific">Actinomadura madurae</name>
    <dbReference type="NCBI Taxonomy" id="1993"/>
    <lineage>
        <taxon>Bacteria</taxon>
        <taxon>Bacillati</taxon>
        <taxon>Actinomycetota</taxon>
        <taxon>Actinomycetes</taxon>
        <taxon>Streptosporangiales</taxon>
        <taxon>Thermomonosporaceae</taxon>
        <taxon>Actinomadura</taxon>
    </lineage>
</organism>
<dbReference type="GO" id="GO:0005524">
    <property type="term" value="F:ATP binding"/>
    <property type="evidence" value="ECO:0007669"/>
    <property type="project" value="UniProtKB-KW"/>
</dbReference>
<sequence>MTVGSVVEKDSRAAFGHLRLDGVTRRFGKTAALSGFDLRIEGGEFIALLGPSGCGKSTALNCLAGLLPLSEGAIWLDEERVDTLPPERRGFGMVFQNYALFPHLTVRKNVAFGLSVRRVGKAETARRVDEALRTVELTEHEHKLPGQLSGGQQQRVAIARAIVLRPKLVLMDEPLSNLDAKLRVQMRTEIRRIHQQLGLTTVYVTHDQEEALALADRVVVLRSGRIEQIGTPEEVYTYPVSTYIAGFMGYRNLLELPVLSSGGDGGGVTLGERGGLTLTGVGRQPITGARAVAAVRPEDFRVAGSADRAAGENLVTVRVEVSEFHGREVAAEGVTDDGRVVHFRSPERIAPGERVTLAVSPDRVLVFGESVRDAAQALDEPAAGALGVPAGEAGGTDGG</sequence>
<evidence type="ECO:0000313" key="5">
    <source>
        <dbReference type="EMBL" id="SFO58010.1"/>
    </source>
</evidence>
<accession>A0A1I5ICL8</accession>
<evidence type="ECO:0000259" key="4">
    <source>
        <dbReference type="PROSITE" id="PS50893"/>
    </source>
</evidence>
<dbReference type="Gene3D" id="2.40.50.100">
    <property type="match status" value="1"/>
</dbReference>
<dbReference type="InterPro" id="IPR017871">
    <property type="entry name" value="ABC_transporter-like_CS"/>
</dbReference>
<evidence type="ECO:0000256" key="2">
    <source>
        <dbReference type="ARBA" id="ARBA00022741"/>
    </source>
</evidence>
<dbReference type="GO" id="GO:0016887">
    <property type="term" value="F:ATP hydrolysis activity"/>
    <property type="evidence" value="ECO:0007669"/>
    <property type="project" value="InterPro"/>
</dbReference>
<keyword evidence="1" id="KW-0813">Transport</keyword>
<keyword evidence="2" id="KW-0547">Nucleotide-binding</keyword>
<dbReference type="eggNOG" id="COG3842">
    <property type="taxonomic scope" value="Bacteria"/>
</dbReference>
<evidence type="ECO:0000256" key="1">
    <source>
        <dbReference type="ARBA" id="ARBA00022448"/>
    </source>
</evidence>
<dbReference type="AlphaFoldDB" id="A0A1I5ICL8"/>
<dbReference type="Proteomes" id="UP000183413">
    <property type="component" value="Unassembled WGS sequence"/>
</dbReference>
<dbReference type="PANTHER" id="PTHR43875:SF3">
    <property type="entry name" value="MALTOSE_MALTODEXTRIN IMPORT ATP-BINDING PROTEIN MALK"/>
    <property type="match status" value="1"/>
</dbReference>
<keyword evidence="6" id="KW-1185">Reference proteome</keyword>
<dbReference type="InterPro" id="IPR003439">
    <property type="entry name" value="ABC_transporter-like_ATP-bd"/>
</dbReference>
<dbReference type="Pfam" id="PF08402">
    <property type="entry name" value="TOBE_2"/>
    <property type="match status" value="1"/>
</dbReference>
<name>A0A1I5ICL8_9ACTN</name>
<dbReference type="SUPFAM" id="SSF50331">
    <property type="entry name" value="MOP-like"/>
    <property type="match status" value="1"/>
</dbReference>
<feature type="domain" description="ABC transporter" evidence="4">
    <location>
        <begin position="18"/>
        <end position="248"/>
    </location>
</feature>